<reference evidence="6 7" key="1">
    <citation type="submission" date="2018-06" db="EMBL/GenBank/DDBJ databases">
        <title>Genomic Encyclopedia of Archaeal and Bacterial Type Strains, Phase II (KMG-II): from individual species to whole genera.</title>
        <authorList>
            <person name="Goeker M."/>
        </authorList>
    </citation>
    <scope>NUCLEOTIDE SEQUENCE [LARGE SCALE GENOMIC DNA]</scope>
    <source>
        <strain evidence="6 7">DSM 21851</strain>
    </source>
</reference>
<evidence type="ECO:0000256" key="4">
    <source>
        <dbReference type="ARBA" id="ARBA00023136"/>
    </source>
</evidence>
<keyword evidence="2 5" id="KW-0812">Transmembrane</keyword>
<feature type="transmembrane region" description="Helical" evidence="5">
    <location>
        <begin position="99"/>
        <end position="118"/>
    </location>
</feature>
<evidence type="ECO:0000313" key="7">
    <source>
        <dbReference type="Proteomes" id="UP000248790"/>
    </source>
</evidence>
<keyword evidence="3 5" id="KW-1133">Transmembrane helix</keyword>
<name>A0A327X9I8_LARAB</name>
<comment type="subcellular location">
    <subcellularLocation>
        <location evidence="1">Membrane</location>
        <topology evidence="1">Multi-pass membrane protein</topology>
    </subcellularLocation>
</comment>
<keyword evidence="4 5" id="KW-0472">Membrane</keyword>
<sequence length="123" mass="13445">MDIFVWVLQISLALFFMAPALMKIKTPKREMIEKQQLAPGESILPIRALGVIEVLGSIGIILPLWLGILPVLTPLAATGFCVVMVGATIVHYKKGDYKVLPLLVVVFIAAAFVAWSRFQSLPA</sequence>
<accession>A0A327X9I8</accession>
<dbReference type="GO" id="GO:0016020">
    <property type="term" value="C:membrane"/>
    <property type="evidence" value="ECO:0007669"/>
    <property type="project" value="UniProtKB-SubCell"/>
</dbReference>
<evidence type="ECO:0000256" key="1">
    <source>
        <dbReference type="ARBA" id="ARBA00004141"/>
    </source>
</evidence>
<evidence type="ECO:0000256" key="5">
    <source>
        <dbReference type="SAM" id="Phobius"/>
    </source>
</evidence>
<dbReference type="Pfam" id="PF13564">
    <property type="entry name" value="DoxX_2"/>
    <property type="match status" value="1"/>
</dbReference>
<dbReference type="OrthoDB" id="3385086at2"/>
<dbReference type="InterPro" id="IPR032808">
    <property type="entry name" value="DoxX"/>
</dbReference>
<feature type="transmembrane region" description="Helical" evidence="5">
    <location>
        <begin position="72"/>
        <end position="92"/>
    </location>
</feature>
<dbReference type="Proteomes" id="UP000248790">
    <property type="component" value="Unassembled WGS sequence"/>
</dbReference>
<feature type="transmembrane region" description="Helical" evidence="5">
    <location>
        <begin position="6"/>
        <end position="24"/>
    </location>
</feature>
<keyword evidence="7" id="KW-1185">Reference proteome</keyword>
<dbReference type="EMBL" id="QLMC01000001">
    <property type="protein sequence ID" value="RAK02754.1"/>
    <property type="molecule type" value="Genomic_DNA"/>
</dbReference>
<comment type="caution">
    <text evidence="6">The sequence shown here is derived from an EMBL/GenBank/DDBJ whole genome shotgun (WGS) entry which is preliminary data.</text>
</comment>
<evidence type="ECO:0000256" key="3">
    <source>
        <dbReference type="ARBA" id="ARBA00022989"/>
    </source>
</evidence>
<evidence type="ECO:0000313" key="6">
    <source>
        <dbReference type="EMBL" id="RAK02754.1"/>
    </source>
</evidence>
<dbReference type="AlphaFoldDB" id="A0A327X9I8"/>
<proteinExistence type="predicted"/>
<organism evidence="6 7">
    <name type="scientific">Larkinella arboricola</name>
    <dbReference type="NCBI Taxonomy" id="643671"/>
    <lineage>
        <taxon>Bacteria</taxon>
        <taxon>Pseudomonadati</taxon>
        <taxon>Bacteroidota</taxon>
        <taxon>Cytophagia</taxon>
        <taxon>Cytophagales</taxon>
        <taxon>Spirosomataceae</taxon>
        <taxon>Larkinella</taxon>
    </lineage>
</organism>
<protein>
    <submittedName>
        <fullName evidence="6">DoxX-like protein</fullName>
    </submittedName>
</protein>
<evidence type="ECO:0000256" key="2">
    <source>
        <dbReference type="ARBA" id="ARBA00022692"/>
    </source>
</evidence>
<dbReference type="RefSeq" id="WP_111626926.1">
    <property type="nucleotide sequence ID" value="NZ_QLMC01000001.1"/>
</dbReference>
<feature type="transmembrane region" description="Helical" evidence="5">
    <location>
        <begin position="44"/>
        <end position="66"/>
    </location>
</feature>
<gene>
    <name evidence="6" type="ORF">LX87_00874</name>
</gene>